<keyword evidence="3" id="KW-1185">Reference proteome</keyword>
<protein>
    <submittedName>
        <fullName evidence="2">Uncharacterized protein</fullName>
    </submittedName>
</protein>
<name>A0A1H8JEA3_9ACTN</name>
<sequence length="137" mass="15214">MRGQKDELAERRFAKLVDQIKAMMAAGLRPEYRGFYGQLILNQDAVTELGELADVRRAARAAGRRLGWHVRTHAADNGTLFVIDDRDPPQEIRELADRRAAEAVSAVISHAQAEARMLSTSRLTTSHNRPGRPGADL</sequence>
<accession>A0A1H8JEA3</accession>
<proteinExistence type="predicted"/>
<evidence type="ECO:0000313" key="2">
    <source>
        <dbReference type="EMBL" id="SEN79124.1"/>
    </source>
</evidence>
<dbReference type="EMBL" id="FOBF01000037">
    <property type="protein sequence ID" value="SEN79124.1"/>
    <property type="molecule type" value="Genomic_DNA"/>
</dbReference>
<reference evidence="2 3" key="1">
    <citation type="submission" date="2016-10" db="EMBL/GenBank/DDBJ databases">
        <authorList>
            <person name="de Groot N.N."/>
        </authorList>
    </citation>
    <scope>NUCLEOTIDE SEQUENCE [LARGE SCALE GENOMIC DNA]</scope>
    <source>
        <strain evidence="2 3">DSM 43357</strain>
    </source>
</reference>
<feature type="region of interest" description="Disordered" evidence="1">
    <location>
        <begin position="118"/>
        <end position="137"/>
    </location>
</feature>
<organism evidence="2 3">
    <name type="scientific">Nonomuraea pusilla</name>
    <dbReference type="NCBI Taxonomy" id="46177"/>
    <lineage>
        <taxon>Bacteria</taxon>
        <taxon>Bacillati</taxon>
        <taxon>Actinomycetota</taxon>
        <taxon>Actinomycetes</taxon>
        <taxon>Streptosporangiales</taxon>
        <taxon>Streptosporangiaceae</taxon>
        <taxon>Nonomuraea</taxon>
    </lineage>
</organism>
<feature type="compositionally biased region" description="Polar residues" evidence="1">
    <location>
        <begin position="118"/>
        <end position="128"/>
    </location>
</feature>
<dbReference type="AlphaFoldDB" id="A0A1H8JEA3"/>
<gene>
    <name evidence="2" type="ORF">SAMN05660976_08328</name>
</gene>
<evidence type="ECO:0000256" key="1">
    <source>
        <dbReference type="SAM" id="MobiDB-lite"/>
    </source>
</evidence>
<evidence type="ECO:0000313" key="3">
    <source>
        <dbReference type="Proteomes" id="UP000198953"/>
    </source>
</evidence>
<dbReference type="RefSeq" id="WP_177227722.1">
    <property type="nucleotide sequence ID" value="NZ_FOBF01000037.1"/>
</dbReference>
<dbReference type="Proteomes" id="UP000198953">
    <property type="component" value="Unassembled WGS sequence"/>
</dbReference>